<accession>A0ACC3SKG1</accession>
<reference evidence="1" key="1">
    <citation type="submission" date="2024-02" db="EMBL/GenBank/DDBJ databases">
        <title>Metagenome Assembled Genome of Zalaria obscura JY119.</title>
        <authorList>
            <person name="Vighnesh L."/>
            <person name="Jagadeeshwari U."/>
            <person name="Venkata Ramana C."/>
            <person name="Sasikala C."/>
        </authorList>
    </citation>
    <scope>NUCLEOTIDE SEQUENCE</scope>
    <source>
        <strain evidence="1">JY119</strain>
    </source>
</reference>
<name>A0ACC3SKG1_9PEZI</name>
<dbReference type="Proteomes" id="UP001320706">
    <property type="component" value="Unassembled WGS sequence"/>
</dbReference>
<evidence type="ECO:0000313" key="2">
    <source>
        <dbReference type="Proteomes" id="UP001320706"/>
    </source>
</evidence>
<comment type="caution">
    <text evidence="1">The sequence shown here is derived from an EMBL/GenBank/DDBJ whole genome shotgun (WGS) entry which is preliminary data.</text>
</comment>
<gene>
    <name evidence="1" type="ORF">M8818_001511</name>
</gene>
<sequence length="780" mass="86586">MVSGDYLVGQETIERTQSAISTIRSRKPIGPFSHPLTHQKTSTDVIVGFDGPDDPYRPLNWAFKKKVMTTALYGFTTMGATFASSVYSPAVNQIAGDYNVGSEVSLLGVSLLLFGFGVGPLIWAPLSEVYGRKPAVLIPYFIAAVFSFGTAAAKDIQTICITRFFTGLFGSAPVTNTGGVLGDIWAAEQRGVAIVGYAMAVVGGPTLGPIVGGAIVQSYLRWRWTQYRFYFKRFRANNNRPVPEARLPPMMAGSVFFAGGLFVFAWTSSPDIHWIAPNIGAALIGIGFFTVFQSALNYLIDTFTQYSASAVAANTFLRSALAGAFPLFITPMLHKLGPARPQELCLTFCQYEEAYIPGSRRREQSVDVRRVDRRLSSLQSSVDCPVSKGVEYSFLRRWLHECQEEHENCKTLTRSIPAGMNLIDTNTGAICPASAAHEYAALSYVWGDCKQPVPQRDRHDRIVKLPAGTPDVVVHSMKVARKLGLQYLWIDNHCIDYKNTTTLHEQLRDMATRYQQACVTFVMAAGNDRDMILGGRSKPLRGGQEHGRTKRIFSPEDGMTCSEGFDGSVAKSLGFTTSTRPTKSNESGGAMMAEYQIWEHVKAYTGRNLSHEEDSLNGLLGTLDSFHFLSPPIEQYWGLPVAKSFEESLCWVHGLSVFPIRRSGFPSWSWTGWRGKVEPFDLPSTKQEGHVQFCAGLKDGRHIPFGCHDFTSEVSPHLMMETWQFLGNFAEYPQVGDDYDHKSPEVHNSDWSLVSNLTRLPACGKTARDWFRLEEIGYLR</sequence>
<dbReference type="EMBL" id="JAMKPW020000006">
    <property type="protein sequence ID" value="KAK8217258.1"/>
    <property type="molecule type" value="Genomic_DNA"/>
</dbReference>
<proteinExistence type="predicted"/>
<organism evidence="1 2">
    <name type="scientific">Zalaria obscura</name>
    <dbReference type="NCBI Taxonomy" id="2024903"/>
    <lineage>
        <taxon>Eukaryota</taxon>
        <taxon>Fungi</taxon>
        <taxon>Dikarya</taxon>
        <taxon>Ascomycota</taxon>
        <taxon>Pezizomycotina</taxon>
        <taxon>Dothideomycetes</taxon>
        <taxon>Dothideomycetidae</taxon>
        <taxon>Dothideales</taxon>
        <taxon>Zalariaceae</taxon>
        <taxon>Zalaria</taxon>
    </lineage>
</organism>
<keyword evidence="2" id="KW-1185">Reference proteome</keyword>
<protein>
    <submittedName>
        <fullName evidence="1">Uncharacterized protein</fullName>
    </submittedName>
</protein>
<evidence type="ECO:0000313" key="1">
    <source>
        <dbReference type="EMBL" id="KAK8217258.1"/>
    </source>
</evidence>